<proteinExistence type="predicted"/>
<name>A0A024B379_9VIRU</name>
<dbReference type="InterPro" id="IPR008871">
    <property type="entry name" value="Totivirus_coat"/>
</dbReference>
<keyword evidence="2" id="KW-1185">Reference proteome</keyword>
<evidence type="ECO:0000313" key="1">
    <source>
        <dbReference type="EMBL" id="AHZ10900.1"/>
    </source>
</evidence>
<dbReference type="GeneID" id="19394638"/>
<dbReference type="Proteomes" id="UP000202799">
    <property type="component" value="Segment"/>
</dbReference>
<dbReference type="RefSeq" id="YP_009030003.1">
    <property type="nucleotide sequence ID" value="NC_024115.1"/>
</dbReference>
<accession>A0A024B379</accession>
<dbReference type="Pfam" id="PF05518">
    <property type="entry name" value="Totivirus_coat"/>
    <property type="match status" value="1"/>
</dbReference>
<sequence>MPEKIGYGLAPRFRTFSSLWSTVESQSCHQKMTSTTPQMNTSVFNSTRGRRVVSGDRSERVYTAALNYRSTIRQAYQATVNVHWRIKQRSKKAARITRTHAGLMASFYYADNFKQEILKYHSRHVSTEIVVGRDYRFDFRSLLHHAGACMAHYCLTGELDINVLSSHKTNSTAVTVLSNADGLSILGADVLYLPNALKMMDINIFNCIYLLAAACESNIIFDDVILTGGGSSYNVPAYNAAQWSRHLHNTIIYLLHLQSNGDGGCDGALALTAGLHSVMTVVAHSDEGGFMRDVLRSLHYGPAKGIVVADPHRTVNHALPVLMYEPTWDAICGMWDYVTVATAGLVHLSDPCELIAHDIYPTIITAPDDNLVRAMESRLEAALPAFASNYIHNLAMFMGVGGDQCGRAADTLIEAGVYVCSLSGTDANRHVLKGTMAPWFWVESTGLFRDLSCFNVPGLTAGYGPQAIYGSVVTLPGMQACEYTGSRGSYDYYNVGWTSLRKHPLLVLANNRVGDGIAHVQVGREANIPWLLPGQPQRRECTATGHGTTSASCQHKRPDRGTLDEYIWGRFSTGIFHPAELTSFTNVEMRIRCWAEDSNGDVLETGAPVKDIVEGGVEISVNAILLTNSTDHIRTVPAVRRTYQAGAKYLEEARSRGTMSTLNRIIGGQLFRELQPISGRRVPPQPQPIRASIPVETTKEVSLSRVGPIRINPSIFQPQQRTFPVELENEPTPVALEAEPPGENV</sequence>
<protein>
    <submittedName>
        <fullName evidence="1">ORF3</fullName>
    </submittedName>
</protein>
<dbReference type="EMBL" id="KF757256">
    <property type="protein sequence ID" value="AHZ10900.1"/>
    <property type="molecule type" value="Genomic_RNA"/>
</dbReference>
<reference evidence="1 2" key="1">
    <citation type="journal article" date="2014" name="PLoS Negl. Trop. Dis.">
        <title>Leishmania aethiopica Field Isolates Bearing an Endosymbiontic dsRNA Virus Induce Pro-inflammatory Cytokine Response.</title>
        <authorList>
            <person name="Zangger H."/>
            <person name="Hailu A."/>
            <person name="Desponds C."/>
            <person name="Lye L.F."/>
            <person name="Akopyants N.S."/>
            <person name="Dobson D.E."/>
            <person name="Ronet C."/>
            <person name="Ghalib H."/>
            <person name="Beverley S.M."/>
            <person name="Fasel N."/>
        </authorList>
    </citation>
    <scope>NUCLEOTIDE SEQUENCE [LARGE SCALE GENOMIC DNA]</scope>
    <source>
        <strain evidence="1">LRV2-Lae-L494</strain>
    </source>
</reference>
<organism evidence="1 2">
    <name type="scientific">Leishmania aethiopica RNA virus</name>
    <dbReference type="NCBI Taxonomy" id="1497019"/>
    <lineage>
        <taxon>Viruses</taxon>
        <taxon>Riboviria</taxon>
        <taxon>Orthornavirae</taxon>
        <taxon>Duplornaviricota</taxon>
        <taxon>Chrymotiviricetes</taxon>
        <taxon>Ghabrivirales</taxon>
        <taxon>Alphatotivirineae</taxon>
        <taxon>Pseudototiviridae</taxon>
        <taxon>Leishmaniavirus</taxon>
    </lineage>
</organism>
<dbReference type="OrthoDB" id="2774at10239"/>
<dbReference type="KEGG" id="vg:19394638"/>
<evidence type="ECO:0000313" key="2">
    <source>
        <dbReference type="Proteomes" id="UP000202799"/>
    </source>
</evidence>